<dbReference type="PANTHER" id="PTHR23522:SF10">
    <property type="entry name" value="3-PHENYLPROPIONIC ACID TRANSPORTER-RELATED"/>
    <property type="match status" value="1"/>
</dbReference>
<evidence type="ECO:0000259" key="9">
    <source>
        <dbReference type="Pfam" id="PF12832"/>
    </source>
</evidence>
<reference evidence="10 11" key="1">
    <citation type="submission" date="2017-04" db="EMBL/GenBank/DDBJ databases">
        <title>Unexpected and diverse lifestyles within the genus Limnohabitans.</title>
        <authorList>
            <person name="Kasalicky V."/>
            <person name="Mehrshad M."/>
            <person name="Andrei S.-A."/>
            <person name="Salcher M."/>
            <person name="Kratochvilova H."/>
            <person name="Simek K."/>
            <person name="Ghai R."/>
        </authorList>
    </citation>
    <scope>NUCLEOTIDE SEQUENCE [LARGE SCALE GENOMIC DNA]</scope>
    <source>
        <strain evidence="10 11">II-B4</strain>
    </source>
</reference>
<evidence type="ECO:0000256" key="7">
    <source>
        <dbReference type="ARBA" id="ARBA00023136"/>
    </source>
</evidence>
<dbReference type="GO" id="GO:0015528">
    <property type="term" value="F:lactose:proton symporter activity"/>
    <property type="evidence" value="ECO:0007669"/>
    <property type="project" value="TreeGrafter"/>
</dbReference>
<keyword evidence="7 8" id="KW-0472">Membrane</keyword>
<comment type="caution">
    <text evidence="10">The sequence shown here is derived from an EMBL/GenBank/DDBJ whole genome shotgun (WGS) entry which is preliminary data.</text>
</comment>
<evidence type="ECO:0000256" key="6">
    <source>
        <dbReference type="ARBA" id="ARBA00022989"/>
    </source>
</evidence>
<keyword evidence="4" id="KW-0997">Cell inner membrane</keyword>
<dbReference type="Proteomes" id="UP000250790">
    <property type="component" value="Unassembled WGS sequence"/>
</dbReference>
<keyword evidence="6 8" id="KW-1133">Transmembrane helix</keyword>
<dbReference type="PANTHER" id="PTHR23522">
    <property type="entry name" value="BLL5896 PROTEIN"/>
    <property type="match status" value="1"/>
</dbReference>
<feature type="domain" description="Major facilitator superfamily associated" evidence="9">
    <location>
        <begin position="24"/>
        <end position="371"/>
    </location>
</feature>
<organism evidence="10 11">
    <name type="scientific">Limnohabitans parvus II-B4</name>
    <dbReference type="NCBI Taxonomy" id="1293052"/>
    <lineage>
        <taxon>Bacteria</taxon>
        <taxon>Pseudomonadati</taxon>
        <taxon>Pseudomonadota</taxon>
        <taxon>Betaproteobacteria</taxon>
        <taxon>Burkholderiales</taxon>
        <taxon>Comamonadaceae</taxon>
        <taxon>Limnohabitans</taxon>
    </lineage>
</organism>
<dbReference type="GO" id="GO:0030395">
    <property type="term" value="F:lactose binding"/>
    <property type="evidence" value="ECO:0007669"/>
    <property type="project" value="TreeGrafter"/>
</dbReference>
<keyword evidence="2" id="KW-0813">Transport</keyword>
<dbReference type="NCBIfam" id="NF037955">
    <property type="entry name" value="mfs"/>
    <property type="match status" value="1"/>
</dbReference>
<dbReference type="GO" id="GO:0005886">
    <property type="term" value="C:plasma membrane"/>
    <property type="evidence" value="ECO:0007669"/>
    <property type="project" value="UniProtKB-SubCell"/>
</dbReference>
<gene>
    <name evidence="10" type="ORF">B9Z37_11345</name>
</gene>
<proteinExistence type="predicted"/>
<evidence type="ECO:0000256" key="4">
    <source>
        <dbReference type="ARBA" id="ARBA00022519"/>
    </source>
</evidence>
<feature type="transmembrane region" description="Helical" evidence="8">
    <location>
        <begin position="213"/>
        <end position="235"/>
    </location>
</feature>
<accession>A0A315E4R3</accession>
<feature type="transmembrane region" description="Helical" evidence="8">
    <location>
        <begin position="146"/>
        <end position="165"/>
    </location>
</feature>
<dbReference type="OrthoDB" id="9150135at2"/>
<dbReference type="Gene3D" id="1.20.1250.20">
    <property type="entry name" value="MFS general substrate transporter like domains"/>
    <property type="match status" value="2"/>
</dbReference>
<dbReference type="AlphaFoldDB" id="A0A315E4R3"/>
<feature type="transmembrane region" description="Helical" evidence="8">
    <location>
        <begin position="340"/>
        <end position="361"/>
    </location>
</feature>
<dbReference type="RefSeq" id="WP_108313132.1">
    <property type="nucleotide sequence ID" value="NZ_NESN01000004.1"/>
</dbReference>
<keyword evidence="11" id="KW-1185">Reference proteome</keyword>
<dbReference type="EMBL" id="NESN01000004">
    <property type="protein sequence ID" value="PUE52763.1"/>
    <property type="molecule type" value="Genomic_DNA"/>
</dbReference>
<feature type="transmembrane region" description="Helical" evidence="8">
    <location>
        <begin position="367"/>
        <end position="386"/>
    </location>
</feature>
<feature type="transmembrane region" description="Helical" evidence="8">
    <location>
        <begin position="277"/>
        <end position="298"/>
    </location>
</feature>
<protein>
    <submittedName>
        <fullName evidence="10">MFS transporter</fullName>
    </submittedName>
</protein>
<feature type="transmembrane region" description="Helical" evidence="8">
    <location>
        <begin position="171"/>
        <end position="192"/>
    </location>
</feature>
<comment type="subcellular location">
    <subcellularLocation>
        <location evidence="1">Cell inner membrane</location>
        <topology evidence="1">Multi-pass membrane protein</topology>
    </subcellularLocation>
</comment>
<dbReference type="Pfam" id="PF12832">
    <property type="entry name" value="MFS_1_like"/>
    <property type="match status" value="1"/>
</dbReference>
<evidence type="ECO:0000313" key="10">
    <source>
        <dbReference type="EMBL" id="PUE52763.1"/>
    </source>
</evidence>
<keyword evidence="5 8" id="KW-0812">Transmembrane</keyword>
<evidence type="ECO:0000313" key="11">
    <source>
        <dbReference type="Proteomes" id="UP000250790"/>
    </source>
</evidence>
<evidence type="ECO:0000256" key="3">
    <source>
        <dbReference type="ARBA" id="ARBA00022475"/>
    </source>
</evidence>
<feature type="transmembrane region" description="Helical" evidence="8">
    <location>
        <begin position="247"/>
        <end position="265"/>
    </location>
</feature>
<dbReference type="InterPro" id="IPR036259">
    <property type="entry name" value="MFS_trans_sf"/>
</dbReference>
<dbReference type="PIRSF" id="PIRSF004925">
    <property type="entry name" value="HcaT"/>
    <property type="match status" value="1"/>
</dbReference>
<dbReference type="SUPFAM" id="SSF103473">
    <property type="entry name" value="MFS general substrate transporter"/>
    <property type="match status" value="1"/>
</dbReference>
<evidence type="ECO:0000256" key="1">
    <source>
        <dbReference type="ARBA" id="ARBA00004429"/>
    </source>
</evidence>
<evidence type="ECO:0000256" key="2">
    <source>
        <dbReference type="ARBA" id="ARBA00022448"/>
    </source>
</evidence>
<feature type="transmembrane region" description="Helical" evidence="8">
    <location>
        <begin position="304"/>
        <end position="328"/>
    </location>
</feature>
<evidence type="ECO:0000256" key="5">
    <source>
        <dbReference type="ARBA" id="ARBA00022692"/>
    </source>
</evidence>
<dbReference type="InterPro" id="IPR024989">
    <property type="entry name" value="MFS_assoc_dom"/>
</dbReference>
<feature type="transmembrane region" description="Helical" evidence="8">
    <location>
        <begin position="14"/>
        <end position="35"/>
    </location>
</feature>
<keyword evidence="3" id="KW-1003">Cell membrane</keyword>
<sequence length="405" mass="44718">MTALQSASGARKQLLPFAALSASYFAHIGFFNPYLPLWLQDMGLSLLTISVLTAVQATTRLFAPYAWGALSDRTGERVKLLRIGAGVAFASACLLFWDWGPVGLGLVLLVMFTHTSSMMPMSEAAMAHLVSQGGGFDAKRYGRVRLWGSLGFLVTVFVAGAWFEAFGMQHFPGWTVVSLAAVLLSVWCLPDLKEAQHHTDAHVSVGRVLRQKAVRWFFASTFFHVLSHIGIYVFFSLYLDSLGYSKTMIGVFWAVSVVVEIGWFYSQSRWLPRLPLTGWLVVCSAAMVLRMGLTAWWADVLWVLLLAQCLHALTFATHHTACIALLSHHFPGRLRGRGQALYTVIAYGFPGVIGGLLGGVLSERWGLVSVYHASLVTSMIATAAAYKVWRLQHPRRPLPRLDPTE</sequence>
<dbReference type="InterPro" id="IPR026032">
    <property type="entry name" value="HcaT-like"/>
</dbReference>
<evidence type="ECO:0000256" key="8">
    <source>
        <dbReference type="SAM" id="Phobius"/>
    </source>
</evidence>
<name>A0A315E4R3_9BURK</name>